<evidence type="ECO:0000313" key="13">
    <source>
        <dbReference type="EMBL" id="KAF6237323.1"/>
    </source>
</evidence>
<evidence type="ECO:0000256" key="4">
    <source>
        <dbReference type="ARBA" id="ARBA00022806"/>
    </source>
</evidence>
<dbReference type="OrthoDB" id="196131at2759"/>
<feature type="domain" description="DEAD-box RNA helicase Q" evidence="12">
    <location>
        <begin position="130"/>
        <end position="158"/>
    </location>
</feature>
<dbReference type="CDD" id="cd18787">
    <property type="entry name" value="SF2_C_DEAD"/>
    <property type="match status" value="1"/>
</dbReference>
<dbReference type="InterPro" id="IPR014001">
    <property type="entry name" value="Helicase_ATP-bd"/>
</dbReference>
<dbReference type="InterPro" id="IPR014014">
    <property type="entry name" value="RNA_helicase_DEAD_Q_motif"/>
</dbReference>
<dbReference type="GeneID" id="59286456"/>
<evidence type="ECO:0000256" key="7">
    <source>
        <dbReference type="PROSITE-ProRule" id="PRU00552"/>
    </source>
</evidence>
<comment type="catalytic activity">
    <reaction evidence="6">
        <text>ATP + H2O = ADP + phosphate + H(+)</text>
        <dbReference type="Rhea" id="RHEA:13065"/>
        <dbReference type="ChEBI" id="CHEBI:15377"/>
        <dbReference type="ChEBI" id="CHEBI:15378"/>
        <dbReference type="ChEBI" id="CHEBI:30616"/>
        <dbReference type="ChEBI" id="CHEBI:43474"/>
        <dbReference type="ChEBI" id="CHEBI:456216"/>
        <dbReference type="EC" id="3.6.4.13"/>
    </reaction>
</comment>
<dbReference type="FunFam" id="3.40.50.300:FF:000008">
    <property type="entry name" value="ATP-dependent RNA helicase RhlB"/>
    <property type="match status" value="1"/>
</dbReference>
<gene>
    <name evidence="13" type="ORF">HO173_004792</name>
</gene>
<dbReference type="EC" id="3.6.4.13" evidence="1"/>
<feature type="region of interest" description="Disordered" evidence="9">
    <location>
        <begin position="39"/>
        <end position="70"/>
    </location>
</feature>
<dbReference type="InterPro" id="IPR027417">
    <property type="entry name" value="P-loop_NTPase"/>
</dbReference>
<protein>
    <recommendedName>
        <fullName evidence="1">RNA helicase</fullName>
        <ecNumber evidence="1">3.6.4.13</ecNumber>
    </recommendedName>
</protein>
<reference evidence="13 14" key="1">
    <citation type="journal article" date="2020" name="Genomics">
        <title>Complete, high-quality genomes from long-read metagenomic sequencing of two wolf lichen thalli reveals enigmatic genome architecture.</title>
        <authorList>
            <person name="McKenzie S.K."/>
            <person name="Walston R.F."/>
            <person name="Allen J.L."/>
        </authorList>
    </citation>
    <scope>NUCLEOTIDE SEQUENCE [LARGE SCALE GENOMIC DNA]</scope>
    <source>
        <strain evidence="13">WasteWater2</strain>
    </source>
</reference>
<dbReference type="GO" id="GO:0005524">
    <property type="term" value="F:ATP binding"/>
    <property type="evidence" value="ECO:0007669"/>
    <property type="project" value="UniProtKB-KW"/>
</dbReference>
<sequence length="592" mass="64968">MSANGDDHALSDVTNKVAKVQVSEVALERVKQADWVPTQGFDYGKYNKGPHDKTAPASGPDQPQGDASGWASDAVRYEWDEDYGDVGPEHKGLEDILFGNENKMVRGEEFSTLTEIAVTFESQTKIKPVAKFEDAGLHPLMLANVKLCGYEVPTPIQAYCLPSVLKGIDIIGVAQTGSGKTAAFLIPTLSKLMGKAKKLAAPRPNLTKPWTREDGVRAEPLILIVAPTRELATQIFDEARRLCYRSMLRPCVIYGGAPTGEQMDELRKGCDVLVATPGRLMDFMSRGHLLSLSRVKYTIIDEADEMVSPDWVDEMRAVMGGADSNADDDHVYMMFSATFPKEARAVAKEYMSKDHIRIRVGRAGSSHMNVVQKVLFVDEPKKRECLFDLLLSVPPARTIVFVNNKKAADFLDDFLYNRGLPSTSIHSDRTQREREDAIRAFRSGKAPLLVATGVSARGLDIKNVMHVINYDLPNSDYGGIHEYVHRIGRTARIGNIGMATSFYNDKNEDIADALTKLLIETHQVVPDFLESYKPENEEQLKFDDDTDDEGDDAAGGDAWGGAAQTNGAANGDTSGDAWGSEAPATDTNSGWN</sequence>
<keyword evidence="5 8" id="KW-0067">ATP-binding</keyword>
<proteinExistence type="inferred from homology"/>
<dbReference type="InterPro" id="IPR001650">
    <property type="entry name" value="Helicase_C-like"/>
</dbReference>
<evidence type="ECO:0000259" key="12">
    <source>
        <dbReference type="PROSITE" id="PS51195"/>
    </source>
</evidence>
<dbReference type="SUPFAM" id="SSF52540">
    <property type="entry name" value="P-loop containing nucleoside triphosphate hydrolases"/>
    <property type="match status" value="1"/>
</dbReference>
<keyword evidence="3 8" id="KW-0378">Hydrolase</keyword>
<dbReference type="InterPro" id="IPR000629">
    <property type="entry name" value="RNA-helicase_DEAD-box_CS"/>
</dbReference>
<feature type="domain" description="Helicase C-terminal" evidence="11">
    <location>
        <begin position="385"/>
        <end position="540"/>
    </location>
</feature>
<dbReference type="SMART" id="SM00487">
    <property type="entry name" value="DEXDc"/>
    <property type="match status" value="1"/>
</dbReference>
<dbReference type="Gene3D" id="3.40.50.300">
    <property type="entry name" value="P-loop containing nucleotide triphosphate hydrolases"/>
    <property type="match status" value="2"/>
</dbReference>
<dbReference type="GO" id="GO:0003676">
    <property type="term" value="F:nucleic acid binding"/>
    <property type="evidence" value="ECO:0007669"/>
    <property type="project" value="InterPro"/>
</dbReference>
<dbReference type="InterPro" id="IPR011545">
    <property type="entry name" value="DEAD/DEAH_box_helicase_dom"/>
</dbReference>
<evidence type="ECO:0000256" key="3">
    <source>
        <dbReference type="ARBA" id="ARBA00022801"/>
    </source>
</evidence>
<feature type="short sequence motif" description="Q motif" evidence="7">
    <location>
        <begin position="130"/>
        <end position="158"/>
    </location>
</feature>
<feature type="region of interest" description="Disordered" evidence="9">
    <location>
        <begin position="541"/>
        <end position="592"/>
    </location>
</feature>
<dbReference type="PROSITE" id="PS51195">
    <property type="entry name" value="Q_MOTIF"/>
    <property type="match status" value="1"/>
</dbReference>
<evidence type="ECO:0000259" key="10">
    <source>
        <dbReference type="PROSITE" id="PS51192"/>
    </source>
</evidence>
<comment type="similarity">
    <text evidence="8">Belongs to the DEAD box helicase family.</text>
</comment>
<feature type="compositionally biased region" description="Acidic residues" evidence="9">
    <location>
        <begin position="544"/>
        <end position="554"/>
    </location>
</feature>
<evidence type="ECO:0000256" key="8">
    <source>
        <dbReference type="RuleBase" id="RU000492"/>
    </source>
</evidence>
<accession>A0A8H6FYW6</accession>
<feature type="compositionally biased region" description="Low complexity" evidence="9">
    <location>
        <begin position="560"/>
        <end position="571"/>
    </location>
</feature>
<organism evidence="13 14">
    <name type="scientific">Letharia columbiana</name>
    <dbReference type="NCBI Taxonomy" id="112416"/>
    <lineage>
        <taxon>Eukaryota</taxon>
        <taxon>Fungi</taxon>
        <taxon>Dikarya</taxon>
        <taxon>Ascomycota</taxon>
        <taxon>Pezizomycotina</taxon>
        <taxon>Lecanoromycetes</taxon>
        <taxon>OSLEUM clade</taxon>
        <taxon>Lecanoromycetidae</taxon>
        <taxon>Lecanorales</taxon>
        <taxon>Lecanorineae</taxon>
        <taxon>Parmeliaceae</taxon>
        <taxon>Letharia</taxon>
    </lineage>
</organism>
<evidence type="ECO:0000256" key="5">
    <source>
        <dbReference type="ARBA" id="ARBA00022840"/>
    </source>
</evidence>
<dbReference type="Pfam" id="PF00270">
    <property type="entry name" value="DEAD"/>
    <property type="match status" value="1"/>
</dbReference>
<name>A0A8H6FYW6_9LECA</name>
<evidence type="ECO:0000256" key="6">
    <source>
        <dbReference type="ARBA" id="ARBA00047984"/>
    </source>
</evidence>
<dbReference type="GO" id="GO:0003724">
    <property type="term" value="F:RNA helicase activity"/>
    <property type="evidence" value="ECO:0007669"/>
    <property type="project" value="UniProtKB-EC"/>
</dbReference>
<dbReference type="PANTHER" id="PTHR47958">
    <property type="entry name" value="ATP-DEPENDENT RNA HELICASE DBP3"/>
    <property type="match status" value="1"/>
</dbReference>
<comment type="caution">
    <text evidence="13">The sequence shown here is derived from an EMBL/GenBank/DDBJ whole genome shotgun (WGS) entry which is preliminary data.</text>
</comment>
<evidence type="ECO:0000256" key="1">
    <source>
        <dbReference type="ARBA" id="ARBA00012552"/>
    </source>
</evidence>
<dbReference type="PROSITE" id="PS51192">
    <property type="entry name" value="HELICASE_ATP_BIND_1"/>
    <property type="match status" value="1"/>
</dbReference>
<keyword evidence="2 8" id="KW-0547">Nucleotide-binding</keyword>
<evidence type="ECO:0000259" key="11">
    <source>
        <dbReference type="PROSITE" id="PS51194"/>
    </source>
</evidence>
<evidence type="ECO:0000256" key="9">
    <source>
        <dbReference type="SAM" id="MobiDB-lite"/>
    </source>
</evidence>
<evidence type="ECO:0000313" key="14">
    <source>
        <dbReference type="Proteomes" id="UP000578531"/>
    </source>
</evidence>
<dbReference type="Pfam" id="PF00271">
    <property type="entry name" value="Helicase_C"/>
    <property type="match status" value="1"/>
</dbReference>
<keyword evidence="4 8" id="KW-0347">Helicase</keyword>
<dbReference type="Proteomes" id="UP000578531">
    <property type="component" value="Unassembled WGS sequence"/>
</dbReference>
<dbReference type="PROSITE" id="PS51194">
    <property type="entry name" value="HELICASE_CTER"/>
    <property type="match status" value="1"/>
</dbReference>
<evidence type="ECO:0000256" key="2">
    <source>
        <dbReference type="ARBA" id="ARBA00022741"/>
    </source>
</evidence>
<dbReference type="EMBL" id="JACCJC010000015">
    <property type="protein sequence ID" value="KAF6237323.1"/>
    <property type="molecule type" value="Genomic_DNA"/>
</dbReference>
<dbReference type="SMART" id="SM00490">
    <property type="entry name" value="HELICc"/>
    <property type="match status" value="1"/>
</dbReference>
<dbReference type="PROSITE" id="PS00039">
    <property type="entry name" value="DEAD_ATP_HELICASE"/>
    <property type="match status" value="1"/>
</dbReference>
<dbReference type="AlphaFoldDB" id="A0A8H6FYW6"/>
<keyword evidence="14" id="KW-1185">Reference proteome</keyword>
<dbReference type="RefSeq" id="XP_037166651.1">
    <property type="nucleotide sequence ID" value="XM_037306713.1"/>
</dbReference>
<dbReference type="GO" id="GO:0016787">
    <property type="term" value="F:hydrolase activity"/>
    <property type="evidence" value="ECO:0007669"/>
    <property type="project" value="UniProtKB-KW"/>
</dbReference>
<feature type="domain" description="Helicase ATP-binding" evidence="10">
    <location>
        <begin position="161"/>
        <end position="357"/>
    </location>
</feature>